<dbReference type="InterPro" id="IPR000223">
    <property type="entry name" value="Pept_S26A_signal_pept_1"/>
</dbReference>
<dbReference type="EMBL" id="JAAIJQ010000027">
    <property type="protein sequence ID" value="NEV62388.1"/>
    <property type="molecule type" value="Genomic_DNA"/>
</dbReference>
<dbReference type="AlphaFoldDB" id="A0A6M0JXX8"/>
<dbReference type="CDD" id="cd06530">
    <property type="entry name" value="S26_SPase_I"/>
    <property type="match status" value="1"/>
</dbReference>
<keyword evidence="12" id="KW-1185">Reference proteome</keyword>
<evidence type="ECO:0000256" key="4">
    <source>
        <dbReference type="ARBA" id="ARBA00019232"/>
    </source>
</evidence>
<dbReference type="GO" id="GO:0009003">
    <property type="term" value="F:signal peptidase activity"/>
    <property type="evidence" value="ECO:0007669"/>
    <property type="project" value="UniProtKB-EC"/>
</dbReference>
<keyword evidence="8" id="KW-1133">Transmembrane helix</keyword>
<accession>A0A6M0JXX8</accession>
<evidence type="ECO:0000256" key="6">
    <source>
        <dbReference type="ARBA" id="ARBA00022801"/>
    </source>
</evidence>
<evidence type="ECO:0000256" key="5">
    <source>
        <dbReference type="ARBA" id="ARBA00022670"/>
    </source>
</evidence>
<evidence type="ECO:0000313" key="12">
    <source>
        <dbReference type="Proteomes" id="UP000483379"/>
    </source>
</evidence>
<dbReference type="Pfam" id="PF10502">
    <property type="entry name" value="Peptidase_S26"/>
    <property type="match status" value="1"/>
</dbReference>
<feature type="domain" description="Peptidase S26" evidence="10">
    <location>
        <begin position="58"/>
        <end position="261"/>
    </location>
</feature>
<evidence type="ECO:0000256" key="3">
    <source>
        <dbReference type="ARBA" id="ARBA00013208"/>
    </source>
</evidence>
<evidence type="ECO:0000256" key="1">
    <source>
        <dbReference type="ARBA" id="ARBA00000677"/>
    </source>
</evidence>
<comment type="similarity">
    <text evidence="2 9">Belongs to the peptidase S26 family.</text>
</comment>
<dbReference type="GO" id="GO:0006465">
    <property type="term" value="P:signal peptide processing"/>
    <property type="evidence" value="ECO:0007669"/>
    <property type="project" value="InterPro"/>
</dbReference>
<dbReference type="PRINTS" id="PR00727">
    <property type="entry name" value="LEADERPTASE"/>
</dbReference>
<evidence type="ECO:0000256" key="7">
    <source>
        <dbReference type="PIRSR" id="PIRSR600223-1"/>
    </source>
</evidence>
<dbReference type="InterPro" id="IPR019757">
    <property type="entry name" value="Pept_S26A_signal_pept_1_Lys-AS"/>
</dbReference>
<dbReference type="Proteomes" id="UP000483379">
    <property type="component" value="Unassembled WGS sequence"/>
</dbReference>
<proteinExistence type="inferred from homology"/>
<evidence type="ECO:0000256" key="9">
    <source>
        <dbReference type="RuleBase" id="RU362042"/>
    </source>
</evidence>
<dbReference type="PROSITE" id="PS00761">
    <property type="entry name" value="SPASE_I_3"/>
    <property type="match status" value="1"/>
</dbReference>
<sequence length="283" mass="31291">MTFDFPAFLVLASAVTGGIWLVDAAVLAPRRRRAAELAGAGDAEAEEAGASYKEPVLVEYARSFFPVIFAVLILRSFLVEPFRIPSNSMMPTLLTGDFILVNKFSYGLRLPVLNAKFVEIGEPRRGDVVVFKFPLDPRTDYIKRVVGLPGDEIAYRDKTVYVNGEAMPQLPIGTYTGVGSGREMTGARQALESLDGVEHMILTRSEAPDLPFGCQVLAYGAVRVPEGQYFVMGDNRDNSNDSRCWGFVPEENLVGKAFAIWMHWDGAREGFPIAWSRLWDGID</sequence>
<organism evidence="11 12">
    <name type="scientific">Thiorhodococcus minor</name>
    <dbReference type="NCBI Taxonomy" id="57489"/>
    <lineage>
        <taxon>Bacteria</taxon>
        <taxon>Pseudomonadati</taxon>
        <taxon>Pseudomonadota</taxon>
        <taxon>Gammaproteobacteria</taxon>
        <taxon>Chromatiales</taxon>
        <taxon>Chromatiaceae</taxon>
        <taxon>Thiorhodococcus</taxon>
    </lineage>
</organism>
<keyword evidence="8" id="KW-0812">Transmembrane</keyword>
<keyword evidence="6 8" id="KW-0378">Hydrolase</keyword>
<dbReference type="PROSITE" id="PS00501">
    <property type="entry name" value="SPASE_I_1"/>
    <property type="match status" value="1"/>
</dbReference>
<dbReference type="SUPFAM" id="SSF51306">
    <property type="entry name" value="LexA/Signal peptidase"/>
    <property type="match status" value="1"/>
</dbReference>
<dbReference type="InterPro" id="IPR019758">
    <property type="entry name" value="Pept_S26A_signal_pept_1_CS"/>
</dbReference>
<evidence type="ECO:0000259" key="10">
    <source>
        <dbReference type="Pfam" id="PF10502"/>
    </source>
</evidence>
<name>A0A6M0JXX8_9GAMM</name>
<dbReference type="InterPro" id="IPR036286">
    <property type="entry name" value="LexA/Signal_pep-like_sf"/>
</dbReference>
<dbReference type="PANTHER" id="PTHR43390:SF1">
    <property type="entry name" value="CHLOROPLAST PROCESSING PEPTIDASE"/>
    <property type="match status" value="1"/>
</dbReference>
<comment type="subcellular location">
    <subcellularLocation>
        <location evidence="9">Membrane</location>
        <topology evidence="9">Multi-pass membrane protein</topology>
    </subcellularLocation>
</comment>
<dbReference type="PROSITE" id="PS00760">
    <property type="entry name" value="SPASE_I_2"/>
    <property type="match status" value="1"/>
</dbReference>
<dbReference type="Gene3D" id="2.10.109.10">
    <property type="entry name" value="Umud Fragment, subunit A"/>
    <property type="match status" value="1"/>
</dbReference>
<dbReference type="RefSeq" id="WP_164452857.1">
    <property type="nucleotide sequence ID" value="NZ_JAAIJQ010000027.1"/>
</dbReference>
<evidence type="ECO:0000256" key="8">
    <source>
        <dbReference type="RuleBase" id="RU003993"/>
    </source>
</evidence>
<reference evidence="11 12" key="1">
    <citation type="submission" date="2020-02" db="EMBL/GenBank/DDBJ databases">
        <title>Genome sequences of Thiorhodococcus mannitoliphagus and Thiorhodococcus minor, purple sulfur photosynthetic bacteria in the gammaproteobacterial family, Chromatiaceae.</title>
        <authorList>
            <person name="Aviles F.A."/>
            <person name="Meyer T.E."/>
            <person name="Kyndt J.A."/>
        </authorList>
    </citation>
    <scope>NUCLEOTIDE SEQUENCE [LARGE SCALE GENOMIC DNA]</scope>
    <source>
        <strain evidence="11 12">DSM 11518</strain>
    </source>
</reference>
<dbReference type="PANTHER" id="PTHR43390">
    <property type="entry name" value="SIGNAL PEPTIDASE I"/>
    <property type="match status" value="1"/>
</dbReference>
<dbReference type="GO" id="GO:0016020">
    <property type="term" value="C:membrane"/>
    <property type="evidence" value="ECO:0007669"/>
    <property type="project" value="UniProtKB-SubCell"/>
</dbReference>
<feature type="active site" evidence="7">
    <location>
        <position position="143"/>
    </location>
</feature>
<comment type="catalytic activity">
    <reaction evidence="1 8">
        <text>Cleavage of hydrophobic, N-terminal signal or leader sequences from secreted and periplasmic proteins.</text>
        <dbReference type="EC" id="3.4.21.89"/>
    </reaction>
</comment>
<dbReference type="InterPro" id="IPR019756">
    <property type="entry name" value="Pept_S26A_signal_pept_1_Ser-AS"/>
</dbReference>
<dbReference type="NCBIfam" id="TIGR02227">
    <property type="entry name" value="sigpep_I_bact"/>
    <property type="match status" value="1"/>
</dbReference>
<dbReference type="GO" id="GO:0004252">
    <property type="term" value="F:serine-type endopeptidase activity"/>
    <property type="evidence" value="ECO:0007669"/>
    <property type="project" value="InterPro"/>
</dbReference>
<evidence type="ECO:0000256" key="2">
    <source>
        <dbReference type="ARBA" id="ARBA00009370"/>
    </source>
</evidence>
<feature type="transmembrane region" description="Helical" evidence="8">
    <location>
        <begin position="60"/>
        <end position="79"/>
    </location>
</feature>
<protein>
    <recommendedName>
        <fullName evidence="4 8">Signal peptidase I</fullName>
        <ecNumber evidence="3 8">3.4.21.89</ecNumber>
    </recommendedName>
</protein>
<keyword evidence="5 8" id="KW-0645">Protease</keyword>
<dbReference type="EC" id="3.4.21.89" evidence="3 8"/>
<comment type="caution">
    <text evidence="9">Lacks conserved residue(s) required for the propagation of feature annotation.</text>
</comment>
<comment type="caution">
    <text evidence="11">The sequence shown here is derived from an EMBL/GenBank/DDBJ whole genome shotgun (WGS) entry which is preliminary data.</text>
</comment>
<evidence type="ECO:0000313" key="11">
    <source>
        <dbReference type="EMBL" id="NEV62388.1"/>
    </source>
</evidence>
<keyword evidence="8" id="KW-0472">Membrane</keyword>
<feature type="active site" evidence="7">
    <location>
        <position position="88"/>
    </location>
</feature>
<dbReference type="InterPro" id="IPR019533">
    <property type="entry name" value="Peptidase_S26"/>
</dbReference>
<gene>
    <name evidence="11" type="primary">lepB</name>
    <name evidence="11" type="ORF">G3446_10880</name>
</gene>